<dbReference type="Proteomes" id="UP001064782">
    <property type="component" value="Unassembled WGS sequence"/>
</dbReference>
<keyword evidence="4 5" id="KW-0472">Membrane</keyword>
<comment type="caution">
    <text evidence="8">The sequence shown here is derived from an EMBL/GenBank/DDBJ whole genome shotgun (WGS) entry which is preliminary data.</text>
</comment>
<evidence type="ECO:0000313" key="9">
    <source>
        <dbReference type="Proteomes" id="UP001064782"/>
    </source>
</evidence>
<dbReference type="EMBL" id="BRXE01000002">
    <property type="protein sequence ID" value="GLB81186.1"/>
    <property type="molecule type" value="Genomic_DNA"/>
</dbReference>
<keyword evidence="3 5" id="KW-1133">Transmembrane helix</keyword>
<sequence length="401" mass="41488">MEVRAAQGWLTRNVRVLSAVSFLQDAASELLYPLLPIYLTAVLGASPAVVGAVEGAAEGAASLTKLTAGPLGDRFARRPLIMTGYGMAALGKVIVAVAGAWPGVLSGRVVDRIGKGVRGAPRDALLVDGVDEASRGRVFGFHRAMDTLGAVVGPLLGLAGYELLDHRIPPLLYIAIVPAVLSAALVLWVRERARPVQRAARQPVRTALGKLPGRYWRTIALLTAFAAVNFPDALILLHLNEIGFSVAEVILAYVGYNLVYAVGSYPAGALADRIPRPTVFGIGMAFFAVGYLSLGLTTDKVAGWLIVGLYGLFAACTDGVGKAWISGLVPAALQSSAQGIFQGATGFAVLSAGLWAGLLWGPAGRLPLLISGIAGGLFAALLLTSSIGAASRTKSPAASDD</sequence>
<dbReference type="SUPFAM" id="SSF103473">
    <property type="entry name" value="MFS general substrate transporter"/>
    <property type="match status" value="1"/>
</dbReference>
<evidence type="ECO:0000313" key="8">
    <source>
        <dbReference type="EMBL" id="GLD28217.1"/>
    </source>
</evidence>
<protein>
    <submittedName>
        <fullName evidence="8">MFS transporter</fullName>
    </submittedName>
</protein>
<dbReference type="InterPro" id="IPR020846">
    <property type="entry name" value="MFS_dom"/>
</dbReference>
<evidence type="ECO:0000313" key="7">
    <source>
        <dbReference type="EMBL" id="GLB81186.1"/>
    </source>
</evidence>
<dbReference type="EMBL" id="BRZI01000001">
    <property type="protein sequence ID" value="GLD28217.1"/>
    <property type="molecule type" value="Genomic_DNA"/>
</dbReference>
<name>A0A9P3UXG9_9MYCO</name>
<dbReference type="Pfam" id="PF07690">
    <property type="entry name" value="MFS_1"/>
    <property type="match status" value="1"/>
</dbReference>
<evidence type="ECO:0000256" key="4">
    <source>
        <dbReference type="ARBA" id="ARBA00023136"/>
    </source>
</evidence>
<evidence type="ECO:0000256" key="2">
    <source>
        <dbReference type="ARBA" id="ARBA00022692"/>
    </source>
</evidence>
<keyword evidence="9" id="KW-1185">Reference proteome</keyword>
<dbReference type="PANTHER" id="PTHR23518">
    <property type="entry name" value="C-METHYLTRANSFERASE"/>
    <property type="match status" value="1"/>
</dbReference>
<keyword evidence="2 5" id="KW-0812">Transmembrane</keyword>
<feature type="transmembrane region" description="Helical" evidence="5">
    <location>
        <begin position="340"/>
        <end position="360"/>
    </location>
</feature>
<gene>
    <name evidence="8" type="ORF">Mkiyose1413_01000</name>
    <name evidence="7" type="ORF">SRL2020028_04420</name>
</gene>
<dbReference type="Proteomes" id="UP001165663">
    <property type="component" value="Unassembled WGS sequence"/>
</dbReference>
<dbReference type="GO" id="GO:0022857">
    <property type="term" value="F:transmembrane transporter activity"/>
    <property type="evidence" value="ECO:0007669"/>
    <property type="project" value="InterPro"/>
</dbReference>
<dbReference type="InterPro" id="IPR011701">
    <property type="entry name" value="MFS"/>
</dbReference>
<accession>A0A9P3UXG9</accession>
<feature type="transmembrane region" description="Helical" evidence="5">
    <location>
        <begin position="171"/>
        <end position="189"/>
    </location>
</feature>
<evidence type="ECO:0000256" key="3">
    <source>
        <dbReference type="ARBA" id="ARBA00022989"/>
    </source>
</evidence>
<feature type="transmembrane region" description="Helical" evidence="5">
    <location>
        <begin position="274"/>
        <end position="295"/>
    </location>
</feature>
<evidence type="ECO:0000256" key="1">
    <source>
        <dbReference type="ARBA" id="ARBA00004651"/>
    </source>
</evidence>
<feature type="transmembrane region" description="Helical" evidence="5">
    <location>
        <begin position="242"/>
        <end position="262"/>
    </location>
</feature>
<comment type="subcellular location">
    <subcellularLocation>
        <location evidence="1">Cell membrane</location>
        <topology evidence="1">Multi-pass membrane protein</topology>
    </subcellularLocation>
</comment>
<evidence type="ECO:0000256" key="5">
    <source>
        <dbReference type="SAM" id="Phobius"/>
    </source>
</evidence>
<feature type="transmembrane region" description="Helical" evidence="5">
    <location>
        <begin position="366"/>
        <end position="384"/>
    </location>
</feature>
<dbReference type="CDD" id="cd17370">
    <property type="entry name" value="MFS_MJ1317_like"/>
    <property type="match status" value="1"/>
</dbReference>
<dbReference type="GeneID" id="83627560"/>
<evidence type="ECO:0000259" key="6">
    <source>
        <dbReference type="PROSITE" id="PS50850"/>
    </source>
</evidence>
<dbReference type="InterPro" id="IPR036259">
    <property type="entry name" value="MFS_trans_sf"/>
</dbReference>
<feature type="transmembrane region" description="Helical" evidence="5">
    <location>
        <begin position="80"/>
        <end position="101"/>
    </location>
</feature>
<feature type="transmembrane region" description="Helical" evidence="5">
    <location>
        <begin position="301"/>
        <end position="320"/>
    </location>
</feature>
<reference evidence="8" key="1">
    <citation type="submission" date="2022-08" db="EMBL/GenBank/DDBJ databases">
        <title>Mycobacterium kiyosense sp. nov., scotochromogenic slow-glowing species isolated from respiratory specimens.</title>
        <authorList>
            <person name="Fukano H."/>
            <person name="Kazumi Y."/>
            <person name="Sakagami N."/>
            <person name="Ato M."/>
            <person name="Mitarai S."/>
            <person name="Hoshino Y."/>
        </authorList>
    </citation>
    <scope>NUCLEOTIDE SEQUENCE</scope>
    <source>
        <strain evidence="8">1413</strain>
        <strain evidence="7">SRL2020-028</strain>
    </source>
</reference>
<dbReference type="Gene3D" id="1.20.1250.20">
    <property type="entry name" value="MFS general substrate transporter like domains"/>
    <property type="match status" value="2"/>
</dbReference>
<dbReference type="RefSeq" id="WP_238304457.1">
    <property type="nucleotide sequence ID" value="NZ_BRXE01000002.1"/>
</dbReference>
<proteinExistence type="predicted"/>
<dbReference type="AlphaFoldDB" id="A0A9P3UXG9"/>
<dbReference type="PROSITE" id="PS50850">
    <property type="entry name" value="MFS"/>
    <property type="match status" value="1"/>
</dbReference>
<feature type="domain" description="Major facilitator superfamily (MFS) profile" evidence="6">
    <location>
        <begin position="14"/>
        <end position="394"/>
    </location>
</feature>
<dbReference type="GO" id="GO:0005886">
    <property type="term" value="C:plasma membrane"/>
    <property type="evidence" value="ECO:0007669"/>
    <property type="project" value="UniProtKB-SubCell"/>
</dbReference>
<dbReference type="PANTHER" id="PTHR23518:SF2">
    <property type="entry name" value="MAJOR FACILITATOR SUPERFAMILY TRANSPORTER"/>
    <property type="match status" value="1"/>
</dbReference>
<organism evidence="8 9">
    <name type="scientific">Mycobacterium kiyosense</name>
    <dbReference type="NCBI Taxonomy" id="2871094"/>
    <lineage>
        <taxon>Bacteria</taxon>
        <taxon>Bacillati</taxon>
        <taxon>Actinomycetota</taxon>
        <taxon>Actinomycetes</taxon>
        <taxon>Mycobacteriales</taxon>
        <taxon>Mycobacteriaceae</taxon>
        <taxon>Mycobacterium</taxon>
    </lineage>
</organism>